<name>A0A0C3PUJ8_9AGAM</name>
<feature type="compositionally biased region" description="Low complexity" evidence="1">
    <location>
        <begin position="204"/>
        <end position="224"/>
    </location>
</feature>
<keyword evidence="3" id="KW-1185">Reference proteome</keyword>
<evidence type="ECO:0000313" key="2">
    <source>
        <dbReference type="EMBL" id="KIO18545.1"/>
    </source>
</evidence>
<reference evidence="2 3" key="1">
    <citation type="submission" date="2014-04" db="EMBL/GenBank/DDBJ databases">
        <authorList>
            <consortium name="DOE Joint Genome Institute"/>
            <person name="Kuo A."/>
            <person name="Girlanda M."/>
            <person name="Perotto S."/>
            <person name="Kohler A."/>
            <person name="Nagy L.G."/>
            <person name="Floudas D."/>
            <person name="Copeland A."/>
            <person name="Barry K.W."/>
            <person name="Cichocki N."/>
            <person name="Veneault-Fourrey C."/>
            <person name="LaButti K."/>
            <person name="Lindquist E.A."/>
            <person name="Lipzen A."/>
            <person name="Lundell T."/>
            <person name="Morin E."/>
            <person name="Murat C."/>
            <person name="Sun H."/>
            <person name="Tunlid A."/>
            <person name="Henrissat B."/>
            <person name="Grigoriev I.V."/>
            <person name="Hibbett D.S."/>
            <person name="Martin F."/>
            <person name="Nordberg H.P."/>
            <person name="Cantor M.N."/>
            <person name="Hua S.X."/>
        </authorList>
    </citation>
    <scope>NUCLEOTIDE SEQUENCE [LARGE SCALE GENOMIC DNA]</scope>
    <source>
        <strain evidence="2 3">MUT 4182</strain>
    </source>
</reference>
<dbReference type="EMBL" id="KN823278">
    <property type="protein sequence ID" value="KIO18545.1"/>
    <property type="molecule type" value="Genomic_DNA"/>
</dbReference>
<organism evidence="2 3">
    <name type="scientific">Tulasnella calospora MUT 4182</name>
    <dbReference type="NCBI Taxonomy" id="1051891"/>
    <lineage>
        <taxon>Eukaryota</taxon>
        <taxon>Fungi</taxon>
        <taxon>Dikarya</taxon>
        <taxon>Basidiomycota</taxon>
        <taxon>Agaricomycotina</taxon>
        <taxon>Agaricomycetes</taxon>
        <taxon>Cantharellales</taxon>
        <taxon>Tulasnellaceae</taxon>
        <taxon>Tulasnella</taxon>
    </lineage>
</organism>
<feature type="compositionally biased region" description="Low complexity" evidence="1">
    <location>
        <begin position="298"/>
        <end position="309"/>
    </location>
</feature>
<dbReference type="Proteomes" id="UP000054248">
    <property type="component" value="Unassembled WGS sequence"/>
</dbReference>
<gene>
    <name evidence="2" type="ORF">M407DRAFT_246453</name>
</gene>
<feature type="compositionally biased region" description="Basic and acidic residues" evidence="1">
    <location>
        <begin position="174"/>
        <end position="184"/>
    </location>
</feature>
<protein>
    <submittedName>
        <fullName evidence="2">Uncharacterized protein</fullName>
    </submittedName>
</protein>
<evidence type="ECO:0000256" key="1">
    <source>
        <dbReference type="SAM" id="MobiDB-lite"/>
    </source>
</evidence>
<feature type="region of interest" description="Disordered" evidence="1">
    <location>
        <begin position="170"/>
        <end position="313"/>
    </location>
</feature>
<proteinExistence type="predicted"/>
<dbReference type="OrthoDB" id="3360715at2759"/>
<evidence type="ECO:0000313" key="3">
    <source>
        <dbReference type="Proteomes" id="UP000054248"/>
    </source>
</evidence>
<accession>A0A0C3PUJ8</accession>
<sequence length="535" mass="58478">MSQQAAPSVVTDEVTMNAFHKFLTLALAQAKAERLLDEETLASAEADIMVAGPALCLYFAALRSNTTPPSIPLPPSVLPPGAPPTFLSAETVPRTFKAFFFIWSALTPAIQTLTPEQSHDLARLICGHEPISQSASRHEQLRRMALDMRAVAIEISQRRTFQERYQSDLQAALDHGRPPSDGRRTPSPLRATFVPPPGYEAEKPLPASPTSPRSRPVTPTSPMRITNPDLPGFGRRISASAPPTSPPTPTRITSPNRLNAALPSTPPRTEYGHRRNQSSQYLELPSGRPERPTVTVQSSSSSPGRRSPSPAVPAQLNSAIETIRETLYAELAEVIAKTKELQTLLASDPPRAYFASVGLAILEFSLNALTPDGGVRAVLGAELKLEDVPREYQPLMREVQAIARRSRQLEEEDTTKAIELLTAGEDTLPEPRMDRLRKMLIKGVARGWEELQRDQDVSGSDTEVMAGAAFESQVRRSARGSDQGAVRARSRDRSPEGTVLQLANRINALALTMTRLPAFRERQAQVFKVLAGVRA</sequence>
<dbReference type="STRING" id="1051891.A0A0C3PUJ8"/>
<reference evidence="3" key="2">
    <citation type="submission" date="2015-01" db="EMBL/GenBank/DDBJ databases">
        <title>Evolutionary Origins and Diversification of the Mycorrhizal Mutualists.</title>
        <authorList>
            <consortium name="DOE Joint Genome Institute"/>
            <consortium name="Mycorrhizal Genomics Consortium"/>
            <person name="Kohler A."/>
            <person name="Kuo A."/>
            <person name="Nagy L.G."/>
            <person name="Floudas D."/>
            <person name="Copeland A."/>
            <person name="Barry K.W."/>
            <person name="Cichocki N."/>
            <person name="Veneault-Fourrey C."/>
            <person name="LaButti K."/>
            <person name="Lindquist E.A."/>
            <person name="Lipzen A."/>
            <person name="Lundell T."/>
            <person name="Morin E."/>
            <person name="Murat C."/>
            <person name="Riley R."/>
            <person name="Ohm R."/>
            <person name="Sun H."/>
            <person name="Tunlid A."/>
            <person name="Henrissat B."/>
            <person name="Grigoriev I.V."/>
            <person name="Hibbett D.S."/>
            <person name="Martin F."/>
        </authorList>
    </citation>
    <scope>NUCLEOTIDE SEQUENCE [LARGE SCALE GENOMIC DNA]</scope>
    <source>
        <strain evidence="3">MUT 4182</strain>
    </source>
</reference>
<dbReference type="AlphaFoldDB" id="A0A0C3PUJ8"/>
<dbReference type="HOGENOM" id="CLU_025806_0_0_1"/>
<feature type="region of interest" description="Disordered" evidence="1">
    <location>
        <begin position="472"/>
        <end position="496"/>
    </location>
</feature>